<proteinExistence type="inferred from homology"/>
<keyword evidence="3" id="KW-0268">Exocytosis</keyword>
<accession>W7TFT7</accession>
<evidence type="ECO:0000256" key="3">
    <source>
        <dbReference type="ARBA" id="ARBA00022483"/>
    </source>
</evidence>
<protein>
    <submittedName>
        <fullName evidence="5">Exocyst complex component Sec6</fullName>
    </submittedName>
</protein>
<evidence type="ECO:0000313" key="6">
    <source>
        <dbReference type="Proteomes" id="UP000019335"/>
    </source>
</evidence>
<feature type="compositionally biased region" description="Polar residues" evidence="4">
    <location>
        <begin position="11"/>
        <end position="23"/>
    </location>
</feature>
<comment type="similarity">
    <text evidence="1">Belongs to the SEC6 family.</text>
</comment>
<organism evidence="5 6">
    <name type="scientific">Nannochloropsis gaditana</name>
    <dbReference type="NCBI Taxonomy" id="72520"/>
    <lineage>
        <taxon>Eukaryota</taxon>
        <taxon>Sar</taxon>
        <taxon>Stramenopiles</taxon>
        <taxon>Ochrophyta</taxon>
        <taxon>Eustigmatophyceae</taxon>
        <taxon>Eustigmatales</taxon>
        <taxon>Monodopsidaceae</taxon>
        <taxon>Nannochloropsis</taxon>
    </lineage>
</organism>
<evidence type="ECO:0000313" key="5">
    <source>
        <dbReference type="EMBL" id="EWM24972.1"/>
    </source>
</evidence>
<dbReference type="PANTHER" id="PTHR21292">
    <property type="entry name" value="EXOCYST COMPLEX COMPONENT SEC6-RELATED"/>
    <property type="match status" value="1"/>
</dbReference>
<dbReference type="OrthoDB" id="190098at2759"/>
<evidence type="ECO:0000256" key="4">
    <source>
        <dbReference type="SAM" id="MobiDB-lite"/>
    </source>
</evidence>
<dbReference type="EMBL" id="AZIL01001065">
    <property type="protein sequence ID" value="EWM24972.1"/>
    <property type="molecule type" value="Genomic_DNA"/>
</dbReference>
<dbReference type="InterPro" id="IPR042532">
    <property type="entry name" value="EXOC3/Sec6_C"/>
</dbReference>
<dbReference type="GO" id="GO:0006887">
    <property type="term" value="P:exocytosis"/>
    <property type="evidence" value="ECO:0007669"/>
    <property type="project" value="UniProtKB-KW"/>
</dbReference>
<comment type="caution">
    <text evidence="5">The sequence shown here is derived from an EMBL/GenBank/DDBJ whole genome shotgun (WGS) entry which is preliminary data.</text>
</comment>
<evidence type="ECO:0000256" key="1">
    <source>
        <dbReference type="ARBA" id="ARBA00009447"/>
    </source>
</evidence>
<reference evidence="5 6" key="1">
    <citation type="journal article" date="2014" name="Mol. Plant">
        <title>Chromosome Scale Genome Assembly and Transcriptome Profiling of Nannochloropsis gaditana in Nitrogen Depletion.</title>
        <authorList>
            <person name="Corteggiani Carpinelli E."/>
            <person name="Telatin A."/>
            <person name="Vitulo N."/>
            <person name="Forcato C."/>
            <person name="D'Angelo M."/>
            <person name="Schiavon R."/>
            <person name="Vezzi A."/>
            <person name="Giacometti G.M."/>
            <person name="Morosinotto T."/>
            <person name="Valle G."/>
        </authorList>
    </citation>
    <scope>NUCLEOTIDE SEQUENCE [LARGE SCALE GENOMIC DNA]</scope>
    <source>
        <strain evidence="5 6">B-31</strain>
    </source>
</reference>
<dbReference type="PANTHER" id="PTHR21292:SF1">
    <property type="entry name" value="EXOCYST COMPLEX COMPONENT 3"/>
    <property type="match status" value="1"/>
</dbReference>
<gene>
    <name evidence="5" type="ORF">Naga_100186g8</name>
</gene>
<dbReference type="Pfam" id="PF06046">
    <property type="entry name" value="Sec6"/>
    <property type="match status" value="1"/>
</dbReference>
<dbReference type="GO" id="GO:0000145">
    <property type="term" value="C:exocyst"/>
    <property type="evidence" value="ECO:0007669"/>
    <property type="project" value="InterPro"/>
</dbReference>
<sequence length="891" mass="100113">MAPTGMGRTGKSGNSNVMPTLRTSAEGPPSTRSNTTKMAGTISKLDAEAFEKASKIIKKKFCEQVQLDDLPELRNDYKKKLSSLELQLSGMVQVKLDGVKRSMDVIQTANDQMVAVRGEFEGMYELCRKAGEQGKVLFDAYPRLKMINRARKNLERTLKEVTYYANLPARVDHLVGLLEKQPMQLRQVHLEGQQLELWRDELLRELKVQQGSKTMAPPPSKSGIGGPSRVVSVGDRMQATFGIHLEEVKKLLDAIRKKIFDNISNCFEIVQLDPRILTSTLEIVDMHAAFQKQKATRARERAEKNSEDVEEAVALSLLEDLRADLMSKLKQRVDDRASVMFAQTQAEAIAKEASVTTAGDASHVQPDVFAATLGAATRILVDLNYLKAEVAPCFPDDYMVMDTFRMQYERCLVKEICKLYQGGFSKLDQGELLQLMEWLDYYNQAIVHLGARTPCSEFVQALSICLQEYLVRVRIQMTEWFTNILNRVQEVAVNSAGQPITSTPEDFFNIIHLQVLVALSKLSADNMCAVIVVCLNVIKTILEETLTTLRDKKLELAFPPTMAKERQREGDPVTLEMMCATVNDYDRLQEKIQEFREELGLMGKLSEEHLVMVDAAVDHVLDGFVSIADEANSGCTQLVLEDVREAFAEELFTAEWEDSVDVMMQKVAMTFHDYYSDLSVWLPPFYFARLVKECLEKVMALYLFFLFRRGGAKGKDEKAVVKSRPFADPLVVAQKLRNDREAMAIFFDDYEEQLRIAGLREPAALELQLAVLDHIVDLFEGGVTLETDATDALLREFGPWGVDALLAISFLRGDKDKTGLDLKERLKRHCARTIRPTLRGAGGQAGLSNFTYDGAAEAPRNFSARFSLSPFDSEVDAEAIVIGVKRLKAKK</sequence>
<dbReference type="GO" id="GO:0051601">
    <property type="term" value="P:exocyst localization"/>
    <property type="evidence" value="ECO:0007669"/>
    <property type="project" value="TreeGrafter"/>
</dbReference>
<evidence type="ECO:0000256" key="2">
    <source>
        <dbReference type="ARBA" id="ARBA00022448"/>
    </source>
</evidence>
<dbReference type="AlphaFoldDB" id="W7TFT7"/>
<keyword evidence="6" id="KW-1185">Reference proteome</keyword>
<dbReference type="Gene3D" id="1.10.357.50">
    <property type="match status" value="1"/>
</dbReference>
<name>W7TFT7_9STRA</name>
<dbReference type="Gene3D" id="1.10.357.70">
    <property type="entry name" value="Exocyst complex component Sec6, C-terminal domain"/>
    <property type="match status" value="1"/>
</dbReference>
<dbReference type="InterPro" id="IPR010326">
    <property type="entry name" value="EXOC3/Sec6"/>
</dbReference>
<dbReference type="Proteomes" id="UP000019335">
    <property type="component" value="Chromosome 12"/>
</dbReference>
<keyword evidence="2" id="KW-0813">Transport</keyword>
<dbReference type="GO" id="GO:0000149">
    <property type="term" value="F:SNARE binding"/>
    <property type="evidence" value="ECO:0007669"/>
    <property type="project" value="TreeGrafter"/>
</dbReference>
<feature type="region of interest" description="Disordered" evidence="4">
    <location>
        <begin position="1"/>
        <end position="37"/>
    </location>
</feature>